<protein>
    <submittedName>
        <fullName evidence="2">ROK family protein</fullName>
    </submittedName>
</protein>
<dbReference type="CDD" id="cd24068">
    <property type="entry name" value="ASKHA_NBD_ROK_FnNanK-like"/>
    <property type="match status" value="1"/>
</dbReference>
<gene>
    <name evidence="2" type="ORF">IXB28_13955</name>
</gene>
<organism evidence="2 3">
    <name type="scientific">Leptothoe kymatousa TAU-MAC 1615</name>
    <dbReference type="NCBI Taxonomy" id="2364775"/>
    <lineage>
        <taxon>Bacteria</taxon>
        <taxon>Bacillati</taxon>
        <taxon>Cyanobacteriota</taxon>
        <taxon>Cyanophyceae</taxon>
        <taxon>Nodosilineales</taxon>
        <taxon>Cymatolegaceae</taxon>
        <taxon>Leptothoe</taxon>
        <taxon>Leptothoe kymatousa</taxon>
    </lineage>
</organism>
<name>A0ABS5Y671_9CYAN</name>
<evidence type="ECO:0000256" key="1">
    <source>
        <dbReference type="ARBA" id="ARBA00006479"/>
    </source>
</evidence>
<dbReference type="InterPro" id="IPR043129">
    <property type="entry name" value="ATPase_NBD"/>
</dbReference>
<dbReference type="SUPFAM" id="SSF53067">
    <property type="entry name" value="Actin-like ATPase domain"/>
    <property type="match status" value="1"/>
</dbReference>
<dbReference type="Pfam" id="PF00480">
    <property type="entry name" value="ROK"/>
    <property type="match status" value="1"/>
</dbReference>
<dbReference type="PANTHER" id="PTHR18964">
    <property type="entry name" value="ROK (REPRESSOR, ORF, KINASE) FAMILY"/>
    <property type="match status" value="1"/>
</dbReference>
<comment type="similarity">
    <text evidence="1">Belongs to the ROK (NagC/XylR) family.</text>
</comment>
<dbReference type="EMBL" id="JADOER010000012">
    <property type="protein sequence ID" value="MBT9313316.1"/>
    <property type="molecule type" value="Genomic_DNA"/>
</dbReference>
<sequence>MEHVIGVDLGGTAIKLGCFTPTGDCLSSLTVPTPQPQYPEPVLAAVADAIATLDPDHKASTIGIGTPGPADITARIARIAINLPQWLDVPVANILEAKTNRPVVVANDANCAGLGEAWLGAGKHYKNLILLTLGTGAGGCIILNGQLFVGHDGSGGELGLVTLNPNGHECQSGNTGSLEQHISAQAIRREMAMEPGELAALAATGDAKALEFWQHYGQLLGIGLVSSIYVLNPEAVIIGGGISAAAPYFLKSTQAEIEQRIRPRYRRSLQLLTATLGNRAGMVGAAKLALDHIS</sequence>
<keyword evidence="3" id="KW-1185">Reference proteome</keyword>
<proteinExistence type="inferred from homology"/>
<evidence type="ECO:0000313" key="2">
    <source>
        <dbReference type="EMBL" id="MBT9313316.1"/>
    </source>
</evidence>
<evidence type="ECO:0000313" key="3">
    <source>
        <dbReference type="Proteomes" id="UP001196661"/>
    </source>
</evidence>
<dbReference type="RefSeq" id="WP_215619208.1">
    <property type="nucleotide sequence ID" value="NZ_JADOER010000012.1"/>
</dbReference>
<dbReference type="PANTHER" id="PTHR18964:SF149">
    <property type="entry name" value="BIFUNCTIONAL UDP-N-ACETYLGLUCOSAMINE 2-EPIMERASE_N-ACETYLMANNOSAMINE KINASE"/>
    <property type="match status" value="1"/>
</dbReference>
<dbReference type="InterPro" id="IPR000600">
    <property type="entry name" value="ROK"/>
</dbReference>
<dbReference type="Gene3D" id="3.30.420.40">
    <property type="match status" value="2"/>
</dbReference>
<accession>A0ABS5Y671</accession>
<comment type="caution">
    <text evidence="2">The sequence shown here is derived from an EMBL/GenBank/DDBJ whole genome shotgun (WGS) entry which is preliminary data.</text>
</comment>
<dbReference type="Proteomes" id="UP001196661">
    <property type="component" value="Unassembled WGS sequence"/>
</dbReference>
<reference evidence="2 3" key="1">
    <citation type="journal article" date="2021" name="Mar. Drugs">
        <title>Genome Reduction and Secondary Metabolism of the Marine Sponge-Associated Cyanobacterium Leptothoe.</title>
        <authorList>
            <person name="Konstantinou D."/>
            <person name="Popin R.V."/>
            <person name="Fewer D.P."/>
            <person name="Sivonen K."/>
            <person name="Gkelis S."/>
        </authorList>
    </citation>
    <scope>NUCLEOTIDE SEQUENCE [LARGE SCALE GENOMIC DNA]</scope>
    <source>
        <strain evidence="2 3">TAU-MAC 1615</strain>
    </source>
</reference>